<keyword evidence="2" id="KW-0813">Transport</keyword>
<dbReference type="Pfam" id="PF12832">
    <property type="entry name" value="MFS_1_like"/>
    <property type="match status" value="1"/>
</dbReference>
<dbReference type="PANTHER" id="PTHR23522:SF10">
    <property type="entry name" value="3-PHENYLPROPIONIC ACID TRANSPORTER-RELATED"/>
    <property type="match status" value="1"/>
</dbReference>
<organism evidence="10 11">
    <name type="scientific">Uliginosibacterium paludis</name>
    <dbReference type="NCBI Taxonomy" id="1615952"/>
    <lineage>
        <taxon>Bacteria</taxon>
        <taxon>Pseudomonadati</taxon>
        <taxon>Pseudomonadota</taxon>
        <taxon>Betaproteobacteria</taxon>
        <taxon>Rhodocyclales</taxon>
        <taxon>Zoogloeaceae</taxon>
        <taxon>Uliginosibacterium</taxon>
    </lineage>
</organism>
<dbReference type="EMBL" id="JBEWLZ010000001">
    <property type="protein sequence ID" value="MET1488473.1"/>
    <property type="molecule type" value="Genomic_DNA"/>
</dbReference>
<keyword evidence="3" id="KW-1003">Cell membrane</keyword>
<dbReference type="PROSITE" id="PS50850">
    <property type="entry name" value="MFS"/>
    <property type="match status" value="1"/>
</dbReference>
<evidence type="ECO:0000313" key="10">
    <source>
        <dbReference type="EMBL" id="MET1488473.1"/>
    </source>
</evidence>
<dbReference type="InterPro" id="IPR036259">
    <property type="entry name" value="MFS_trans_sf"/>
</dbReference>
<feature type="transmembrane region" description="Helical" evidence="8">
    <location>
        <begin position="52"/>
        <end position="72"/>
    </location>
</feature>
<keyword evidence="5 8" id="KW-0812">Transmembrane</keyword>
<dbReference type="InterPro" id="IPR020846">
    <property type="entry name" value="MFS_dom"/>
</dbReference>
<dbReference type="Proteomes" id="UP001548590">
    <property type="component" value="Unassembled WGS sequence"/>
</dbReference>
<dbReference type="RefSeq" id="WP_345926621.1">
    <property type="nucleotide sequence ID" value="NZ_JBDIVF010000003.1"/>
</dbReference>
<keyword evidence="7 8" id="KW-0472">Membrane</keyword>
<keyword evidence="6 8" id="KW-1133">Transmembrane helix</keyword>
<proteinExistence type="predicted"/>
<dbReference type="SUPFAM" id="SSF103473">
    <property type="entry name" value="MFS general substrate transporter"/>
    <property type="match status" value="1"/>
</dbReference>
<feature type="transmembrane region" description="Helical" evidence="8">
    <location>
        <begin position="84"/>
        <end position="117"/>
    </location>
</feature>
<evidence type="ECO:0000256" key="8">
    <source>
        <dbReference type="SAM" id="Phobius"/>
    </source>
</evidence>
<dbReference type="InterPro" id="IPR024989">
    <property type="entry name" value="MFS_assoc_dom"/>
</dbReference>
<feature type="domain" description="Major facilitator superfamily (MFS) profile" evidence="9">
    <location>
        <begin position="14"/>
        <end position="388"/>
    </location>
</feature>
<evidence type="ECO:0000256" key="7">
    <source>
        <dbReference type="ARBA" id="ARBA00023136"/>
    </source>
</evidence>
<name>A0ABV2CKQ7_9RHOO</name>
<dbReference type="Gene3D" id="1.20.1250.20">
    <property type="entry name" value="MFS general substrate transporter like domains"/>
    <property type="match status" value="2"/>
</dbReference>
<keyword evidence="4" id="KW-0997">Cell inner membrane</keyword>
<protein>
    <submittedName>
        <fullName evidence="10">MFS transporter</fullName>
    </submittedName>
</protein>
<comment type="subcellular location">
    <subcellularLocation>
        <location evidence="1">Cell inner membrane</location>
        <topology evidence="1">Multi-pass membrane protein</topology>
    </subcellularLocation>
</comment>
<reference evidence="10 11" key="1">
    <citation type="submission" date="2024-07" db="EMBL/GenBank/DDBJ databases">
        <title>Uliginosibacterium paludis KCTC:42655.</title>
        <authorList>
            <person name="Kim M.K."/>
        </authorList>
    </citation>
    <scope>NUCLEOTIDE SEQUENCE [LARGE SCALE GENOMIC DNA]</scope>
    <source>
        <strain evidence="10 11">KCTC 42655</strain>
    </source>
</reference>
<feature type="transmembrane region" description="Helical" evidence="8">
    <location>
        <begin position="209"/>
        <end position="232"/>
    </location>
</feature>
<feature type="transmembrane region" description="Helical" evidence="8">
    <location>
        <begin position="244"/>
        <end position="262"/>
    </location>
</feature>
<feature type="transmembrane region" description="Helical" evidence="8">
    <location>
        <begin position="304"/>
        <end position="325"/>
    </location>
</feature>
<feature type="transmembrane region" description="Helical" evidence="8">
    <location>
        <begin position="366"/>
        <end position="384"/>
    </location>
</feature>
<evidence type="ECO:0000256" key="4">
    <source>
        <dbReference type="ARBA" id="ARBA00022519"/>
    </source>
</evidence>
<evidence type="ECO:0000259" key="9">
    <source>
        <dbReference type="PROSITE" id="PS50850"/>
    </source>
</evidence>
<feature type="transmembrane region" description="Helical" evidence="8">
    <location>
        <begin position="20"/>
        <end position="40"/>
    </location>
</feature>
<comment type="caution">
    <text evidence="10">The sequence shown here is derived from an EMBL/GenBank/DDBJ whole genome shotgun (WGS) entry which is preliminary data.</text>
</comment>
<accession>A0ABV2CKQ7</accession>
<feature type="transmembrane region" description="Helical" evidence="8">
    <location>
        <begin position="138"/>
        <end position="160"/>
    </location>
</feature>
<sequence length="393" mass="42069">MTDKSLSGGAGRVPFASLSAYYFFYYAFIGIFLPYFTLYLQSRGFSSARIGLLLALMQWMRLIAPNMWGWLADRLGRRMPILRLAAAISLAGFAIILLDDSFAGIAIAIAIMGFFWTAQSPLAEATTFSHLAGRHGYGVVRAWGSFGFIVAVLAMGWWLAQAGIEWVIYGGTGILAAVALSALLVPEAPRAQHAAGAGSLLVLLRRREILALLASCMFMTAAHGALSVFYSIHLVDVGYSKGTVGLLWTLGVLAEILVFIRAPSIMARFALRGLLVFALIVACVRFVLIGWAVGWIWLIVPLQLLHGITFGLNHIAAVSAISRWFGGIHQAQGQALYGSISAGAGGIIGSVISGCLWDWLGAGWTFTTASALALAGLLVLVTGWRKAPEQAET</sequence>
<dbReference type="NCBIfam" id="NF037955">
    <property type="entry name" value="mfs"/>
    <property type="match status" value="1"/>
</dbReference>
<evidence type="ECO:0000256" key="2">
    <source>
        <dbReference type="ARBA" id="ARBA00022448"/>
    </source>
</evidence>
<feature type="transmembrane region" description="Helical" evidence="8">
    <location>
        <begin position="337"/>
        <end position="360"/>
    </location>
</feature>
<evidence type="ECO:0000256" key="6">
    <source>
        <dbReference type="ARBA" id="ARBA00022989"/>
    </source>
</evidence>
<feature type="transmembrane region" description="Helical" evidence="8">
    <location>
        <begin position="166"/>
        <end position="185"/>
    </location>
</feature>
<evidence type="ECO:0000256" key="3">
    <source>
        <dbReference type="ARBA" id="ARBA00022475"/>
    </source>
</evidence>
<evidence type="ECO:0000256" key="5">
    <source>
        <dbReference type="ARBA" id="ARBA00022692"/>
    </source>
</evidence>
<gene>
    <name evidence="10" type="ORF">ABVT11_01440</name>
</gene>
<dbReference type="PANTHER" id="PTHR23522">
    <property type="entry name" value="BLL5896 PROTEIN"/>
    <property type="match status" value="1"/>
</dbReference>
<feature type="transmembrane region" description="Helical" evidence="8">
    <location>
        <begin position="274"/>
        <end position="298"/>
    </location>
</feature>
<evidence type="ECO:0000313" key="11">
    <source>
        <dbReference type="Proteomes" id="UP001548590"/>
    </source>
</evidence>
<keyword evidence="11" id="KW-1185">Reference proteome</keyword>
<dbReference type="PIRSF" id="PIRSF004925">
    <property type="entry name" value="HcaT"/>
    <property type="match status" value="1"/>
</dbReference>
<evidence type="ECO:0000256" key="1">
    <source>
        <dbReference type="ARBA" id="ARBA00004429"/>
    </source>
</evidence>
<dbReference type="InterPro" id="IPR026032">
    <property type="entry name" value="HcaT-like"/>
</dbReference>